<dbReference type="Proteomes" id="UP000823405">
    <property type="component" value="Unassembled WGS sequence"/>
</dbReference>
<feature type="compositionally biased region" description="Low complexity" evidence="1">
    <location>
        <begin position="109"/>
        <end position="129"/>
    </location>
</feature>
<evidence type="ECO:0000256" key="1">
    <source>
        <dbReference type="SAM" id="MobiDB-lite"/>
    </source>
</evidence>
<keyword evidence="3" id="KW-1185">Reference proteome</keyword>
<dbReference type="AlphaFoldDB" id="A0A9P6UNN7"/>
<evidence type="ECO:0000313" key="3">
    <source>
        <dbReference type="Proteomes" id="UP000823405"/>
    </source>
</evidence>
<feature type="region of interest" description="Disordered" evidence="1">
    <location>
        <begin position="109"/>
        <end position="151"/>
    </location>
</feature>
<dbReference type="OrthoDB" id="2417861at2759"/>
<evidence type="ECO:0000313" key="2">
    <source>
        <dbReference type="EMBL" id="KAG0312867.1"/>
    </source>
</evidence>
<reference evidence="2" key="1">
    <citation type="journal article" date="2020" name="Fungal Divers.">
        <title>Resolving the Mortierellaceae phylogeny through synthesis of multi-gene phylogenetics and phylogenomics.</title>
        <authorList>
            <person name="Vandepol N."/>
            <person name="Liber J."/>
            <person name="Desiro A."/>
            <person name="Na H."/>
            <person name="Kennedy M."/>
            <person name="Barry K."/>
            <person name="Grigoriev I.V."/>
            <person name="Miller A.N."/>
            <person name="O'Donnell K."/>
            <person name="Stajich J.E."/>
            <person name="Bonito G."/>
        </authorList>
    </citation>
    <scope>NUCLEOTIDE SEQUENCE</scope>
    <source>
        <strain evidence="2">NVP60</strain>
    </source>
</reference>
<comment type="caution">
    <text evidence="2">The sequence shown here is derived from an EMBL/GenBank/DDBJ whole genome shotgun (WGS) entry which is preliminary data.</text>
</comment>
<accession>A0A9P6UNN7</accession>
<gene>
    <name evidence="2" type="ORF">BGZ97_010760</name>
</gene>
<organism evidence="2 3">
    <name type="scientific">Linnemannia gamsii</name>
    <dbReference type="NCBI Taxonomy" id="64522"/>
    <lineage>
        <taxon>Eukaryota</taxon>
        <taxon>Fungi</taxon>
        <taxon>Fungi incertae sedis</taxon>
        <taxon>Mucoromycota</taxon>
        <taxon>Mortierellomycotina</taxon>
        <taxon>Mortierellomycetes</taxon>
        <taxon>Mortierellales</taxon>
        <taxon>Mortierellaceae</taxon>
        <taxon>Linnemannia</taxon>
    </lineage>
</organism>
<dbReference type="EMBL" id="JAAAIN010000572">
    <property type="protein sequence ID" value="KAG0312867.1"/>
    <property type="molecule type" value="Genomic_DNA"/>
</dbReference>
<proteinExistence type="predicted"/>
<name>A0A9P6UNN7_9FUNG</name>
<sequence>MPHYAASETTTRPRSDWPIRLAYRLNLGLPCWALDLTTIDHIDEFSFQDHPASDPHASPEEILARENELPTYRPKEDEQDHEHGIEHRVLGEALPPQYADIMEMQSVVVVADSSSSSSSTSSPSASGSSHFVQVPATTPPLPAVGSSSQRA</sequence>
<protein>
    <submittedName>
        <fullName evidence="2">Uncharacterized protein</fullName>
    </submittedName>
</protein>
<feature type="region of interest" description="Disordered" evidence="1">
    <location>
        <begin position="47"/>
        <end position="92"/>
    </location>
</feature>
<feature type="compositionally biased region" description="Basic and acidic residues" evidence="1">
    <location>
        <begin position="51"/>
        <end position="90"/>
    </location>
</feature>